<feature type="transmembrane region" description="Helical" evidence="8">
    <location>
        <begin position="215"/>
        <end position="234"/>
    </location>
</feature>
<feature type="domain" description="Membrane transport protein MMPL" evidence="9">
    <location>
        <begin position="88"/>
        <end position="414"/>
    </location>
</feature>
<dbReference type="PANTHER" id="PTHR33406:SF11">
    <property type="entry name" value="MEMBRANE PROTEIN SCO6666-RELATED"/>
    <property type="match status" value="1"/>
</dbReference>
<dbReference type="PANTHER" id="PTHR33406">
    <property type="entry name" value="MEMBRANE PROTEIN MJ1562-RELATED"/>
    <property type="match status" value="1"/>
</dbReference>
<evidence type="ECO:0000313" key="11">
    <source>
        <dbReference type="Proteomes" id="UP000652354"/>
    </source>
</evidence>
<evidence type="ECO:0000259" key="9">
    <source>
        <dbReference type="Pfam" id="PF03176"/>
    </source>
</evidence>
<comment type="caution">
    <text evidence="10">The sequence shown here is derived from an EMBL/GenBank/DDBJ whole genome shotgun (WGS) entry which is preliminary data.</text>
</comment>
<dbReference type="GO" id="GO:0005886">
    <property type="term" value="C:plasma membrane"/>
    <property type="evidence" value="ECO:0007669"/>
    <property type="project" value="UniProtKB-SubCell"/>
</dbReference>
<dbReference type="SUPFAM" id="SSF82866">
    <property type="entry name" value="Multidrug efflux transporter AcrB transmembrane domain"/>
    <property type="match status" value="2"/>
</dbReference>
<evidence type="ECO:0000313" key="10">
    <source>
        <dbReference type="EMBL" id="GIG54636.1"/>
    </source>
</evidence>
<evidence type="ECO:0000256" key="3">
    <source>
        <dbReference type="ARBA" id="ARBA00022475"/>
    </source>
</evidence>
<sequence>MFAGLARLSSSHPIAVVVGWALAATGMLTVAMVGVGDGGLFERTATGVPTVDGADSTFVYEVVELSAPQDQGPSLWVEVSGVEPSDASLEQSLGAAATEVAARPDVAAVATPWAFTPGTAFDPARYQEDSGTADAPVASEASPLTSADGDALLITVDYGPIDGDAAAEHHEVTAIVTDAAVAAVPEASVLAYSDPLLFEDFDHQIERDLITGEAIALPVALLVMVLVFGGFLAASAPMVGAIASIAGGMAVLFGFSYIVDLDQSAINVVTVLGIGLSIDYGLLIVSRYREELFRRADSAEHDTRADALHATLTTAGRTVFFSSITVAISVGGMLIFDAEIIRGIGGAALGVTVMALLTALTLVPAVLHLYGHRLARPSVLDRVPGVRAVLRHTSDVSRDEGAFSTLARRVQRRPWLVVIGTVALLLLLASPLMSLEVRNSQLELLPADNERRQFFDGFEGRYPALASPDLTVVAAASPQELDAWLAGEPAALEHVTGVVPAEPIELVPNSDGEIPVQPGAETAAAPSLSVARISTDIEDQGSAAATDLVRDLRALDAPFDMYVGGTAAIQVDFVDTLIAGAPWAAALVIVATFVLMFLMTGSLLVPLKTLAINALSLAAALGVLSWIFTEGHLEGALGFVSAGGVETYVLVMVLAFGFGLAMDYEVFLIARIKELVDAGVPNDEAVRLGLQRSGRIITSAAAVIVLVFLGFAAGELLVVKQVGVGLAFAVFLDATVVRMLLVPATMTLLGEWNWWSPAPLRRLHERVSLRH</sequence>
<feature type="transmembrane region" description="Helical" evidence="8">
    <location>
        <begin position="12"/>
        <end position="35"/>
    </location>
</feature>
<feature type="transmembrane region" description="Helical" evidence="8">
    <location>
        <begin position="648"/>
        <end position="670"/>
    </location>
</feature>
<feature type="transmembrane region" description="Helical" evidence="8">
    <location>
        <begin position="577"/>
        <end position="598"/>
    </location>
</feature>
<evidence type="ECO:0000256" key="4">
    <source>
        <dbReference type="ARBA" id="ARBA00022692"/>
    </source>
</evidence>
<dbReference type="RefSeq" id="WP_239066559.1">
    <property type="nucleotide sequence ID" value="NZ_BONR01000002.1"/>
</dbReference>
<proteinExistence type="inferred from homology"/>
<feature type="transmembrane region" description="Helical" evidence="8">
    <location>
        <begin position="241"/>
        <end position="259"/>
    </location>
</feature>
<feature type="transmembrane region" description="Helical" evidence="8">
    <location>
        <begin position="348"/>
        <end position="370"/>
    </location>
</feature>
<evidence type="ECO:0000256" key="5">
    <source>
        <dbReference type="ARBA" id="ARBA00022989"/>
    </source>
</evidence>
<evidence type="ECO:0000256" key="1">
    <source>
        <dbReference type="ARBA" id="ARBA00004651"/>
    </source>
</evidence>
<dbReference type="Gene3D" id="1.20.1640.10">
    <property type="entry name" value="Multidrug efflux transporter AcrB transmembrane domain"/>
    <property type="match status" value="2"/>
</dbReference>
<dbReference type="InterPro" id="IPR004869">
    <property type="entry name" value="MMPL_dom"/>
</dbReference>
<evidence type="ECO:0000256" key="6">
    <source>
        <dbReference type="ARBA" id="ARBA00023136"/>
    </source>
</evidence>
<dbReference type="InterPro" id="IPR050545">
    <property type="entry name" value="Mycobact_MmpL"/>
</dbReference>
<comment type="similarity">
    <text evidence="2">Belongs to the resistance-nodulation-cell division (RND) (TC 2.A.6) family. MmpL subfamily.</text>
</comment>
<dbReference type="Proteomes" id="UP000652354">
    <property type="component" value="Unassembled WGS sequence"/>
</dbReference>
<name>A0A919Q499_9MICO</name>
<evidence type="ECO:0000256" key="7">
    <source>
        <dbReference type="SAM" id="MobiDB-lite"/>
    </source>
</evidence>
<accession>A0A919Q499</accession>
<dbReference type="EMBL" id="BONR01000002">
    <property type="protein sequence ID" value="GIG54636.1"/>
    <property type="molecule type" value="Genomic_DNA"/>
</dbReference>
<dbReference type="Pfam" id="PF03176">
    <property type="entry name" value="MMPL"/>
    <property type="match status" value="2"/>
</dbReference>
<feature type="transmembrane region" description="Helical" evidence="8">
    <location>
        <begin position="415"/>
        <end position="435"/>
    </location>
</feature>
<keyword evidence="3" id="KW-1003">Cell membrane</keyword>
<reference evidence="10" key="1">
    <citation type="submission" date="2021-01" db="EMBL/GenBank/DDBJ databases">
        <title>Whole genome shotgun sequence of Demequina activiva NBRC 110675.</title>
        <authorList>
            <person name="Komaki H."/>
            <person name="Tamura T."/>
        </authorList>
    </citation>
    <scope>NUCLEOTIDE SEQUENCE</scope>
    <source>
        <strain evidence="10">NBRC 110675</strain>
    </source>
</reference>
<feature type="transmembrane region" description="Helical" evidence="8">
    <location>
        <begin position="265"/>
        <end position="285"/>
    </location>
</feature>
<feature type="region of interest" description="Disordered" evidence="7">
    <location>
        <begin position="124"/>
        <end position="143"/>
    </location>
</feature>
<keyword evidence="4 8" id="KW-0812">Transmembrane</keyword>
<feature type="transmembrane region" description="Helical" evidence="8">
    <location>
        <begin position="610"/>
        <end position="628"/>
    </location>
</feature>
<gene>
    <name evidence="10" type="ORF">Dac01nite_13880</name>
</gene>
<keyword evidence="11" id="KW-1185">Reference proteome</keyword>
<organism evidence="10 11">
    <name type="scientific">Demequina activiva</name>
    <dbReference type="NCBI Taxonomy" id="1582364"/>
    <lineage>
        <taxon>Bacteria</taxon>
        <taxon>Bacillati</taxon>
        <taxon>Actinomycetota</taxon>
        <taxon>Actinomycetes</taxon>
        <taxon>Micrococcales</taxon>
        <taxon>Demequinaceae</taxon>
        <taxon>Demequina</taxon>
    </lineage>
</organism>
<evidence type="ECO:0000256" key="8">
    <source>
        <dbReference type="SAM" id="Phobius"/>
    </source>
</evidence>
<feature type="transmembrane region" description="Helical" evidence="8">
    <location>
        <begin position="318"/>
        <end position="336"/>
    </location>
</feature>
<keyword evidence="5 8" id="KW-1133">Transmembrane helix</keyword>
<comment type="subcellular location">
    <subcellularLocation>
        <location evidence="1">Cell membrane</location>
        <topology evidence="1">Multi-pass membrane protein</topology>
    </subcellularLocation>
</comment>
<dbReference type="AlphaFoldDB" id="A0A919Q499"/>
<feature type="domain" description="Membrane transport protein MMPL" evidence="9">
    <location>
        <begin position="534"/>
        <end position="762"/>
    </location>
</feature>
<evidence type="ECO:0000256" key="2">
    <source>
        <dbReference type="ARBA" id="ARBA00010157"/>
    </source>
</evidence>
<feature type="transmembrane region" description="Helical" evidence="8">
    <location>
        <begin position="696"/>
        <end position="718"/>
    </location>
</feature>
<keyword evidence="6 8" id="KW-0472">Membrane</keyword>
<protein>
    <submittedName>
        <fullName evidence="10">Conserved membrane protein, MmpL family</fullName>
    </submittedName>
</protein>